<evidence type="ECO:0008006" key="4">
    <source>
        <dbReference type="Google" id="ProtNLM"/>
    </source>
</evidence>
<feature type="compositionally biased region" description="Basic and acidic residues" evidence="1">
    <location>
        <begin position="8"/>
        <end position="20"/>
    </location>
</feature>
<feature type="compositionally biased region" description="Basic and acidic residues" evidence="1">
    <location>
        <begin position="224"/>
        <end position="237"/>
    </location>
</feature>
<evidence type="ECO:0000256" key="1">
    <source>
        <dbReference type="SAM" id="MobiDB-lite"/>
    </source>
</evidence>
<feature type="compositionally biased region" description="Low complexity" evidence="1">
    <location>
        <begin position="264"/>
        <end position="304"/>
    </location>
</feature>
<organism evidence="2 3">
    <name type="scientific">Paracoccus mangrovi</name>
    <dbReference type="NCBI Taxonomy" id="1715645"/>
    <lineage>
        <taxon>Bacteria</taxon>
        <taxon>Pseudomonadati</taxon>
        <taxon>Pseudomonadota</taxon>
        <taxon>Alphaproteobacteria</taxon>
        <taxon>Rhodobacterales</taxon>
        <taxon>Paracoccaceae</taxon>
        <taxon>Paracoccus</taxon>
    </lineage>
</organism>
<keyword evidence="3" id="KW-1185">Reference proteome</keyword>
<feature type="compositionally biased region" description="Basic and acidic residues" evidence="1">
    <location>
        <begin position="127"/>
        <end position="138"/>
    </location>
</feature>
<feature type="compositionally biased region" description="Low complexity" evidence="1">
    <location>
        <begin position="102"/>
        <end position="126"/>
    </location>
</feature>
<dbReference type="Proteomes" id="UP001595721">
    <property type="component" value="Unassembled WGS sequence"/>
</dbReference>
<name>A0ABV7R4G9_9RHOB</name>
<feature type="region of interest" description="Disordered" evidence="1">
    <location>
        <begin position="1"/>
        <end position="304"/>
    </location>
</feature>
<gene>
    <name evidence="2" type="ORF">ACFOMH_13910</name>
</gene>
<reference evidence="3" key="1">
    <citation type="journal article" date="2019" name="Int. J. Syst. Evol. Microbiol.">
        <title>The Global Catalogue of Microorganisms (GCM) 10K type strain sequencing project: providing services to taxonomists for standard genome sequencing and annotation.</title>
        <authorList>
            <consortium name="The Broad Institute Genomics Platform"/>
            <consortium name="The Broad Institute Genome Sequencing Center for Infectious Disease"/>
            <person name="Wu L."/>
            <person name="Ma J."/>
        </authorList>
    </citation>
    <scope>NUCLEOTIDE SEQUENCE [LARGE SCALE GENOMIC DNA]</scope>
    <source>
        <strain evidence="3">KCTC 42899</strain>
    </source>
</reference>
<evidence type="ECO:0000313" key="2">
    <source>
        <dbReference type="EMBL" id="MFC3529271.1"/>
    </source>
</evidence>
<accession>A0ABV7R4G9</accession>
<feature type="compositionally biased region" description="Low complexity" evidence="1">
    <location>
        <begin position="238"/>
        <end position="255"/>
    </location>
</feature>
<proteinExistence type="predicted"/>
<dbReference type="RefSeq" id="WP_377745157.1">
    <property type="nucleotide sequence ID" value="NZ_JBHRXJ010000010.1"/>
</dbReference>
<comment type="caution">
    <text evidence="2">The sequence shown here is derived from an EMBL/GenBank/DDBJ whole genome shotgun (WGS) entry which is preliminary data.</text>
</comment>
<feature type="compositionally biased region" description="Low complexity" evidence="1">
    <location>
        <begin position="77"/>
        <end position="94"/>
    </location>
</feature>
<feature type="compositionally biased region" description="Low complexity" evidence="1">
    <location>
        <begin position="145"/>
        <end position="173"/>
    </location>
</feature>
<feature type="compositionally biased region" description="Basic and acidic residues" evidence="1">
    <location>
        <begin position="34"/>
        <end position="64"/>
    </location>
</feature>
<evidence type="ECO:0000313" key="3">
    <source>
        <dbReference type="Proteomes" id="UP001595721"/>
    </source>
</evidence>
<protein>
    <recommendedName>
        <fullName evidence="4">Glycosyl transferase</fullName>
    </recommendedName>
</protein>
<dbReference type="EMBL" id="JBHRXJ010000010">
    <property type="protein sequence ID" value="MFC3529271.1"/>
    <property type="molecule type" value="Genomic_DNA"/>
</dbReference>
<sequence>MTGNKAGKRADRAAKAKDASEEQPTGDRAAARAARKEANRLEREERRATRQAERAARKAGRADDAAAPVPAAPVPAAPTDAAKAARATPAFVPASDPSVNKAPAPAAAAEGAGDPAGTKAATGPADDAAKKAAKEPVKKPGGKGKVPAAGVAATAKTAPRQSAAAKAPKTAPEAKAETPPAPASNAKAGKDKASTAKATAARTGKDKSGTAKVGEAQTSAAKTGNDKAGKGETEKAKTSPAKPVAATPAVARAEPAAPPPPAGPAGKDGAPARKPAGKAAGKTTGKTTAKAAAKPAPGSARKAAAKPAPEFDILIVGQNGRLGVEAVLFAASLRRNAPDWRGRLIVAEPRPEAAWEGADIAMPAPVRDALAAFGAEILPFTATRFGRAYPYGNKIEALALLTPGRPFIFFDSDTLIMGELAGLAVDFSRPSASMRRTATWPEPPPYGPGYGAIWKSLYDRFGLDFASSLDMAQPDEHWERYLYFNAGWFLGTDGPEFGRRFAEYASAIRDEPGDALACQSLDPWLDQVALPLVVHGFGGGRPGPELAGLDGDVSCHYRNLPLLYAREAEPVLDLIEDLAADPVIAPLLAGDEAVQRLIVAGEGRRVLRPLFADEDPPPTEQAIRHRLRREGLWLG</sequence>